<accession>A0A239CR86</accession>
<reference evidence="7 8" key="1">
    <citation type="submission" date="2017-06" db="EMBL/GenBank/DDBJ databases">
        <authorList>
            <person name="Kim H.J."/>
            <person name="Triplett B.A."/>
        </authorList>
    </citation>
    <scope>NUCLEOTIDE SEQUENCE [LARGE SCALE GENOMIC DNA]</scope>
    <source>
        <strain evidence="7 8">DSM 11445</strain>
    </source>
</reference>
<organism evidence="7 8">
    <name type="scientific">Antarctobacter heliothermus</name>
    <dbReference type="NCBI Taxonomy" id="74033"/>
    <lineage>
        <taxon>Bacteria</taxon>
        <taxon>Pseudomonadati</taxon>
        <taxon>Pseudomonadota</taxon>
        <taxon>Alphaproteobacteria</taxon>
        <taxon>Rhodobacterales</taxon>
        <taxon>Roseobacteraceae</taxon>
        <taxon>Antarctobacter</taxon>
    </lineage>
</organism>
<feature type="transmembrane region" description="Helical" evidence="6">
    <location>
        <begin position="161"/>
        <end position="180"/>
    </location>
</feature>
<dbReference type="Proteomes" id="UP000198440">
    <property type="component" value="Unassembled WGS sequence"/>
</dbReference>
<evidence type="ECO:0000313" key="7">
    <source>
        <dbReference type="EMBL" id="SNS22161.1"/>
    </source>
</evidence>
<feature type="transmembrane region" description="Helical" evidence="6">
    <location>
        <begin position="26"/>
        <end position="53"/>
    </location>
</feature>
<keyword evidence="2" id="KW-1003">Cell membrane</keyword>
<protein>
    <submittedName>
        <fullName evidence="7">Threonine/homoserine/homoserine lactone efflux protein</fullName>
    </submittedName>
</protein>
<feature type="transmembrane region" description="Helical" evidence="6">
    <location>
        <begin position="91"/>
        <end position="109"/>
    </location>
</feature>
<dbReference type="GO" id="GO:0005886">
    <property type="term" value="C:plasma membrane"/>
    <property type="evidence" value="ECO:0007669"/>
    <property type="project" value="UniProtKB-SubCell"/>
</dbReference>
<evidence type="ECO:0000256" key="5">
    <source>
        <dbReference type="ARBA" id="ARBA00023136"/>
    </source>
</evidence>
<evidence type="ECO:0000256" key="3">
    <source>
        <dbReference type="ARBA" id="ARBA00022692"/>
    </source>
</evidence>
<comment type="subcellular location">
    <subcellularLocation>
        <location evidence="1">Cell membrane</location>
        <topology evidence="1">Multi-pass membrane protein</topology>
    </subcellularLocation>
</comment>
<dbReference type="EMBL" id="FZON01000007">
    <property type="protein sequence ID" value="SNS22161.1"/>
    <property type="molecule type" value="Genomic_DNA"/>
</dbReference>
<keyword evidence="3 6" id="KW-0812">Transmembrane</keyword>
<evidence type="ECO:0000256" key="2">
    <source>
        <dbReference type="ARBA" id="ARBA00022475"/>
    </source>
</evidence>
<evidence type="ECO:0000313" key="8">
    <source>
        <dbReference type="Proteomes" id="UP000198440"/>
    </source>
</evidence>
<evidence type="ECO:0000256" key="4">
    <source>
        <dbReference type="ARBA" id="ARBA00022989"/>
    </source>
</evidence>
<name>A0A239CR86_9RHOB</name>
<keyword evidence="5 6" id="KW-0472">Membrane</keyword>
<sequence>MQAGPDTTSREEHHACTTGAHPMLTFALAVFFLIITPGPGVLSTAGLGAAYGFRPGLTYVLGLFIGTNLVALAVISGVAAIVLSVPVIRTVLMAASIGYLLYLAARIAFAGSKIAFVEAKAPPAVLSGILLQAINPKAYAVNTTLFAGFPFAPDSLVFETAAKLLIVNAIWIPIHLAWLYAGASLHRLNLSQAAHRGINYAMAASMLAVVVLAIFSAGGALDAK</sequence>
<proteinExistence type="predicted"/>
<evidence type="ECO:0000256" key="1">
    <source>
        <dbReference type="ARBA" id="ARBA00004651"/>
    </source>
</evidence>
<feature type="transmembrane region" description="Helical" evidence="6">
    <location>
        <begin position="60"/>
        <end position="85"/>
    </location>
</feature>
<evidence type="ECO:0000256" key="6">
    <source>
        <dbReference type="SAM" id="Phobius"/>
    </source>
</evidence>
<dbReference type="InterPro" id="IPR001123">
    <property type="entry name" value="LeuE-type"/>
</dbReference>
<gene>
    <name evidence="7" type="ORF">SAMN04488078_1007116</name>
</gene>
<keyword evidence="4 6" id="KW-1133">Transmembrane helix</keyword>
<feature type="transmembrane region" description="Helical" evidence="6">
    <location>
        <begin position="200"/>
        <end position="221"/>
    </location>
</feature>
<dbReference type="PANTHER" id="PTHR30086:SF20">
    <property type="entry name" value="ARGININE EXPORTER PROTEIN ARGO-RELATED"/>
    <property type="match status" value="1"/>
</dbReference>
<dbReference type="PANTHER" id="PTHR30086">
    <property type="entry name" value="ARGININE EXPORTER PROTEIN ARGO"/>
    <property type="match status" value="1"/>
</dbReference>
<dbReference type="GO" id="GO:0015171">
    <property type="term" value="F:amino acid transmembrane transporter activity"/>
    <property type="evidence" value="ECO:0007669"/>
    <property type="project" value="TreeGrafter"/>
</dbReference>
<dbReference type="AlphaFoldDB" id="A0A239CR86"/>
<dbReference type="Pfam" id="PF01810">
    <property type="entry name" value="LysE"/>
    <property type="match status" value="1"/>
</dbReference>